<gene>
    <name evidence="1" type="ORF">H7C19_30360</name>
</gene>
<proteinExistence type="predicted"/>
<accession>A0A7X0RWP5</accession>
<comment type="caution">
    <text evidence="1">The sequence shown here is derived from an EMBL/GenBank/DDBJ whole genome shotgun (WGS) entry which is preliminary data.</text>
</comment>
<dbReference type="InterPro" id="IPR021637">
    <property type="entry name" value="DUF3243"/>
</dbReference>
<evidence type="ECO:0000313" key="1">
    <source>
        <dbReference type="EMBL" id="MBB6674990.1"/>
    </source>
</evidence>
<sequence length="113" mass="13053">MSERQHVIQKDARLDVSRAGEAIARIDAPKREEILRDFDAFREYLGKRIAIGQSLGLGEEQLARVAEKVGDYLAEHEEPRNAEEQLLRELWRVGEPDERHKLAHMLVRLAGRE</sequence>
<dbReference type="RefSeq" id="WP_185672851.1">
    <property type="nucleotide sequence ID" value="NZ_JACJVP010000059.1"/>
</dbReference>
<reference evidence="1 2" key="1">
    <citation type="submission" date="2020-08" db="EMBL/GenBank/DDBJ databases">
        <title>Cohnella phylogeny.</title>
        <authorList>
            <person name="Dunlap C."/>
        </authorList>
    </citation>
    <scope>NUCLEOTIDE SEQUENCE [LARGE SCALE GENOMIC DNA]</scope>
    <source>
        <strain evidence="1 2">DSM 28246</strain>
    </source>
</reference>
<dbReference type="EMBL" id="JACJVP010000059">
    <property type="protein sequence ID" value="MBB6674990.1"/>
    <property type="molecule type" value="Genomic_DNA"/>
</dbReference>
<name>A0A7X0RWP5_9BACL</name>
<dbReference type="Gene3D" id="1.10.760.20">
    <property type="entry name" value="Protein of unknown function DUF3243"/>
    <property type="match status" value="1"/>
</dbReference>
<dbReference type="Pfam" id="PF11588">
    <property type="entry name" value="DUF3243"/>
    <property type="match status" value="1"/>
</dbReference>
<organism evidence="1 2">
    <name type="scientific">Cohnella nanjingensis</name>
    <dbReference type="NCBI Taxonomy" id="1387779"/>
    <lineage>
        <taxon>Bacteria</taxon>
        <taxon>Bacillati</taxon>
        <taxon>Bacillota</taxon>
        <taxon>Bacilli</taxon>
        <taxon>Bacillales</taxon>
        <taxon>Paenibacillaceae</taxon>
        <taxon>Cohnella</taxon>
    </lineage>
</organism>
<keyword evidence="2" id="KW-1185">Reference proteome</keyword>
<dbReference type="InterPro" id="IPR038292">
    <property type="entry name" value="YmfJ/YflH_sf"/>
</dbReference>
<evidence type="ECO:0000313" key="2">
    <source>
        <dbReference type="Proteomes" id="UP000547209"/>
    </source>
</evidence>
<dbReference type="Proteomes" id="UP000547209">
    <property type="component" value="Unassembled WGS sequence"/>
</dbReference>
<dbReference type="AlphaFoldDB" id="A0A7X0RWP5"/>
<protein>
    <submittedName>
        <fullName evidence="1">DUF3243 domain-containing protein</fullName>
    </submittedName>
</protein>